<feature type="non-terminal residue" evidence="1">
    <location>
        <position position="1"/>
    </location>
</feature>
<accession>A0AA38GR06</accession>
<protein>
    <submittedName>
        <fullName evidence="1">Uncharacterized protein</fullName>
    </submittedName>
</protein>
<organism evidence="1 2">
    <name type="scientific">Taxus chinensis</name>
    <name type="common">Chinese yew</name>
    <name type="synonym">Taxus wallichiana var. chinensis</name>
    <dbReference type="NCBI Taxonomy" id="29808"/>
    <lineage>
        <taxon>Eukaryota</taxon>
        <taxon>Viridiplantae</taxon>
        <taxon>Streptophyta</taxon>
        <taxon>Embryophyta</taxon>
        <taxon>Tracheophyta</taxon>
        <taxon>Spermatophyta</taxon>
        <taxon>Pinopsida</taxon>
        <taxon>Pinidae</taxon>
        <taxon>Conifers II</taxon>
        <taxon>Cupressales</taxon>
        <taxon>Taxaceae</taxon>
        <taxon>Taxus</taxon>
    </lineage>
</organism>
<sequence length="131" mass="14970">QNFPSNSFVEGKKVNFEDYIVVVNVNTTEHPLDDYAEVYSFFVAVVNVDQVSTAAARDSRIDIVELLQSVFGNINKTFIIIKNWKAYSDGTWSHLQNDWKELIIVSDTLARNTSDIVVHEEVKVLKNMIDM</sequence>
<name>A0AA38GR06_TAXCH</name>
<proteinExistence type="predicted"/>
<keyword evidence="2" id="KW-1185">Reference proteome</keyword>
<evidence type="ECO:0000313" key="1">
    <source>
        <dbReference type="EMBL" id="KAH9327181.1"/>
    </source>
</evidence>
<comment type="caution">
    <text evidence="1">The sequence shown here is derived from an EMBL/GenBank/DDBJ whole genome shotgun (WGS) entry which is preliminary data.</text>
</comment>
<dbReference type="EMBL" id="JAHRHJ020000002">
    <property type="protein sequence ID" value="KAH9327181.1"/>
    <property type="molecule type" value="Genomic_DNA"/>
</dbReference>
<reference evidence="1 2" key="1">
    <citation type="journal article" date="2021" name="Nat. Plants">
        <title>The Taxus genome provides insights into paclitaxel biosynthesis.</title>
        <authorList>
            <person name="Xiong X."/>
            <person name="Gou J."/>
            <person name="Liao Q."/>
            <person name="Li Y."/>
            <person name="Zhou Q."/>
            <person name="Bi G."/>
            <person name="Li C."/>
            <person name="Du R."/>
            <person name="Wang X."/>
            <person name="Sun T."/>
            <person name="Guo L."/>
            <person name="Liang H."/>
            <person name="Lu P."/>
            <person name="Wu Y."/>
            <person name="Zhang Z."/>
            <person name="Ro D.K."/>
            <person name="Shang Y."/>
            <person name="Huang S."/>
            <person name="Yan J."/>
        </authorList>
    </citation>
    <scope>NUCLEOTIDE SEQUENCE [LARGE SCALE GENOMIC DNA]</scope>
    <source>
        <strain evidence="1">Ta-2019</strain>
    </source>
</reference>
<gene>
    <name evidence="1" type="ORF">KI387_007359</name>
</gene>
<evidence type="ECO:0000313" key="2">
    <source>
        <dbReference type="Proteomes" id="UP000824469"/>
    </source>
</evidence>
<dbReference type="AlphaFoldDB" id="A0AA38GR06"/>
<dbReference type="Proteomes" id="UP000824469">
    <property type="component" value="Unassembled WGS sequence"/>
</dbReference>